<evidence type="ECO:0000256" key="1">
    <source>
        <dbReference type="ARBA" id="ARBA00007074"/>
    </source>
</evidence>
<dbReference type="EMBL" id="JBHUIT010000002">
    <property type="protein sequence ID" value="MFD2255812.1"/>
    <property type="molecule type" value="Genomic_DNA"/>
</dbReference>
<keyword evidence="8" id="KW-1185">Reference proteome</keyword>
<dbReference type="SUPFAM" id="SSF54001">
    <property type="entry name" value="Cysteine proteinases"/>
    <property type="match status" value="1"/>
</dbReference>
<evidence type="ECO:0000256" key="3">
    <source>
        <dbReference type="ARBA" id="ARBA00022801"/>
    </source>
</evidence>
<evidence type="ECO:0000256" key="5">
    <source>
        <dbReference type="SAM" id="SignalP"/>
    </source>
</evidence>
<evidence type="ECO:0000259" key="6">
    <source>
        <dbReference type="PROSITE" id="PS51935"/>
    </source>
</evidence>
<dbReference type="Pfam" id="PF00877">
    <property type="entry name" value="NLPC_P60"/>
    <property type="match status" value="1"/>
</dbReference>
<dbReference type="Proteomes" id="UP001597375">
    <property type="component" value="Unassembled WGS sequence"/>
</dbReference>
<dbReference type="InterPro" id="IPR038765">
    <property type="entry name" value="Papain-like_cys_pep_sf"/>
</dbReference>
<proteinExistence type="inferred from homology"/>
<feature type="domain" description="NlpC/P60" evidence="6">
    <location>
        <begin position="45"/>
        <end position="201"/>
    </location>
</feature>
<keyword evidence="4" id="KW-0788">Thiol protease</keyword>
<gene>
    <name evidence="7" type="ORF">ACFSSA_03905</name>
</gene>
<evidence type="ECO:0000313" key="8">
    <source>
        <dbReference type="Proteomes" id="UP001597375"/>
    </source>
</evidence>
<organism evidence="7 8">
    <name type="scientific">Luteolibacter algae</name>
    <dbReference type="NCBI Taxonomy" id="454151"/>
    <lineage>
        <taxon>Bacteria</taxon>
        <taxon>Pseudomonadati</taxon>
        <taxon>Verrucomicrobiota</taxon>
        <taxon>Verrucomicrobiia</taxon>
        <taxon>Verrucomicrobiales</taxon>
        <taxon>Verrucomicrobiaceae</taxon>
        <taxon>Luteolibacter</taxon>
    </lineage>
</organism>
<dbReference type="InterPro" id="IPR051202">
    <property type="entry name" value="Peptidase_C40"/>
</dbReference>
<dbReference type="PANTHER" id="PTHR47053">
    <property type="entry name" value="MUREIN DD-ENDOPEPTIDASE MEPH-RELATED"/>
    <property type="match status" value="1"/>
</dbReference>
<keyword evidence="3" id="KW-0378">Hydrolase</keyword>
<feature type="signal peptide" evidence="5">
    <location>
        <begin position="1"/>
        <end position="23"/>
    </location>
</feature>
<evidence type="ECO:0000256" key="2">
    <source>
        <dbReference type="ARBA" id="ARBA00022670"/>
    </source>
</evidence>
<accession>A0ABW5D428</accession>
<comment type="caution">
    <text evidence="7">The sequence shown here is derived from an EMBL/GenBank/DDBJ whole genome shotgun (WGS) entry which is preliminary data.</text>
</comment>
<comment type="similarity">
    <text evidence="1">Belongs to the peptidase C40 family.</text>
</comment>
<name>A0ABW5D428_9BACT</name>
<protein>
    <submittedName>
        <fullName evidence="7">C40 family peptidase</fullName>
    </submittedName>
</protein>
<feature type="chain" id="PRO_5045183017" evidence="5">
    <location>
        <begin position="24"/>
        <end position="211"/>
    </location>
</feature>
<dbReference type="Gene3D" id="3.90.1720.10">
    <property type="entry name" value="endopeptidase domain like (from Nostoc punctiforme)"/>
    <property type="match status" value="1"/>
</dbReference>
<evidence type="ECO:0000313" key="7">
    <source>
        <dbReference type="EMBL" id="MFD2255812.1"/>
    </source>
</evidence>
<evidence type="ECO:0000256" key="4">
    <source>
        <dbReference type="ARBA" id="ARBA00022807"/>
    </source>
</evidence>
<reference evidence="8" key="1">
    <citation type="journal article" date="2019" name="Int. J. Syst. Evol. Microbiol.">
        <title>The Global Catalogue of Microorganisms (GCM) 10K type strain sequencing project: providing services to taxonomists for standard genome sequencing and annotation.</title>
        <authorList>
            <consortium name="The Broad Institute Genomics Platform"/>
            <consortium name="The Broad Institute Genome Sequencing Center for Infectious Disease"/>
            <person name="Wu L."/>
            <person name="Ma J."/>
        </authorList>
    </citation>
    <scope>NUCLEOTIDE SEQUENCE [LARGE SCALE GENOMIC DNA]</scope>
    <source>
        <strain evidence="8">CGMCC 4.7106</strain>
    </source>
</reference>
<dbReference type="PROSITE" id="PS51935">
    <property type="entry name" value="NLPC_P60"/>
    <property type="match status" value="1"/>
</dbReference>
<keyword evidence="2" id="KW-0645">Protease</keyword>
<sequence length="211" mass="23199">MRSKNIRGVVSAVLFGLILPVFAQNPAVIETSELKDFSELESRRRELLETAIETAKEVTGMPYLYGGNTPADGGFDCSGAIHFILHKIGLNPPRTSSDQYLWVKKYSEIHTVSSAATSPDDHSLAQLEPGDLIFWSGTYEPNDQRQTKITHVAIFLGYEKKDGRAVMINATNGRSYRGKKGNGFGVYDFRIPSTASKSRIVGYGTPPGLLK</sequence>
<dbReference type="PANTHER" id="PTHR47053:SF1">
    <property type="entry name" value="MUREIN DD-ENDOPEPTIDASE MEPH-RELATED"/>
    <property type="match status" value="1"/>
</dbReference>
<dbReference type="InterPro" id="IPR000064">
    <property type="entry name" value="NLP_P60_dom"/>
</dbReference>
<keyword evidence="5" id="KW-0732">Signal</keyword>